<name>A0ABS4U023_9PSEU</name>
<evidence type="ECO:0000313" key="3">
    <source>
        <dbReference type="Proteomes" id="UP001519332"/>
    </source>
</evidence>
<dbReference type="EMBL" id="JAGINW010000001">
    <property type="protein sequence ID" value="MBP2329588.1"/>
    <property type="molecule type" value="Genomic_DNA"/>
</dbReference>
<protein>
    <submittedName>
        <fullName evidence="2">Uncharacterized protein</fullName>
    </submittedName>
</protein>
<feature type="region of interest" description="Disordered" evidence="1">
    <location>
        <begin position="57"/>
        <end position="135"/>
    </location>
</feature>
<dbReference type="Proteomes" id="UP001519332">
    <property type="component" value="Unassembled WGS sequence"/>
</dbReference>
<feature type="compositionally biased region" description="Polar residues" evidence="1">
    <location>
        <begin position="97"/>
        <end position="106"/>
    </location>
</feature>
<feature type="compositionally biased region" description="Basic residues" evidence="1">
    <location>
        <begin position="124"/>
        <end position="135"/>
    </location>
</feature>
<accession>A0ABS4U023</accession>
<organism evidence="2 3">
    <name type="scientific">Kibdelosporangium banguiense</name>
    <dbReference type="NCBI Taxonomy" id="1365924"/>
    <lineage>
        <taxon>Bacteria</taxon>
        <taxon>Bacillati</taxon>
        <taxon>Actinomycetota</taxon>
        <taxon>Actinomycetes</taxon>
        <taxon>Pseudonocardiales</taxon>
        <taxon>Pseudonocardiaceae</taxon>
        <taxon>Kibdelosporangium</taxon>
    </lineage>
</organism>
<feature type="compositionally biased region" description="Low complexity" evidence="1">
    <location>
        <begin position="107"/>
        <end position="123"/>
    </location>
</feature>
<keyword evidence="3" id="KW-1185">Reference proteome</keyword>
<evidence type="ECO:0000256" key="1">
    <source>
        <dbReference type="SAM" id="MobiDB-lite"/>
    </source>
</evidence>
<comment type="caution">
    <text evidence="2">The sequence shown here is derived from an EMBL/GenBank/DDBJ whole genome shotgun (WGS) entry which is preliminary data.</text>
</comment>
<reference evidence="2 3" key="1">
    <citation type="submission" date="2021-03" db="EMBL/GenBank/DDBJ databases">
        <title>Sequencing the genomes of 1000 actinobacteria strains.</title>
        <authorList>
            <person name="Klenk H.-P."/>
        </authorList>
    </citation>
    <scope>NUCLEOTIDE SEQUENCE [LARGE SCALE GENOMIC DNA]</scope>
    <source>
        <strain evidence="2 3">DSM 46670</strain>
    </source>
</reference>
<sequence>MGHLWDALGHAYDELGFDAATDGDEVLRSLVLARIIEPTSKLDLLRVLDEAGIAHRRMRRSSAVSPRLLSGPGGTPWPRRARRMSACNPGPPDPPTNAVTRSSITNAGPTAPAAPCAGSTSRSPRSRKPSRARRR</sequence>
<gene>
    <name evidence="2" type="ORF">JOF56_009973</name>
</gene>
<proteinExistence type="predicted"/>
<evidence type="ECO:0000313" key="2">
    <source>
        <dbReference type="EMBL" id="MBP2329588.1"/>
    </source>
</evidence>